<evidence type="ECO:0000256" key="8">
    <source>
        <dbReference type="ARBA" id="ARBA00023077"/>
    </source>
</evidence>
<evidence type="ECO:0000256" key="2">
    <source>
        <dbReference type="ARBA" id="ARBA00022448"/>
    </source>
</evidence>
<dbReference type="InterPro" id="IPR036942">
    <property type="entry name" value="Beta-barrel_TonB_sf"/>
</dbReference>
<evidence type="ECO:0000256" key="4">
    <source>
        <dbReference type="ARBA" id="ARBA00022496"/>
    </source>
</evidence>
<feature type="domain" description="TonB-dependent receptor plug" evidence="14">
    <location>
        <begin position="49"/>
        <end position="154"/>
    </location>
</feature>
<evidence type="ECO:0000259" key="14">
    <source>
        <dbReference type="Pfam" id="PF07715"/>
    </source>
</evidence>
<name>A0ABN5B1C7_9SPHN</name>
<dbReference type="InterPro" id="IPR039426">
    <property type="entry name" value="TonB-dep_rcpt-like"/>
</dbReference>
<keyword evidence="6" id="KW-0408">Iron</keyword>
<keyword evidence="16" id="KW-1185">Reference proteome</keyword>
<dbReference type="Pfam" id="PF00593">
    <property type="entry name" value="TonB_dep_Rec_b-barrel"/>
    <property type="match status" value="1"/>
</dbReference>
<comment type="similarity">
    <text evidence="11 12">Belongs to the TonB-dependent receptor family.</text>
</comment>
<evidence type="ECO:0000256" key="7">
    <source>
        <dbReference type="ARBA" id="ARBA00023065"/>
    </source>
</evidence>
<reference evidence="15 16" key="1">
    <citation type="submission" date="2017-03" db="EMBL/GenBank/DDBJ databases">
        <title>Complete genome sequence of Blastomonas fulva degrading microcsystin LR.</title>
        <authorList>
            <person name="Lee H.-g."/>
            <person name="Jin L."/>
            <person name="oh H.-M."/>
        </authorList>
    </citation>
    <scope>NUCLEOTIDE SEQUENCE [LARGE SCALE GENOMIC DNA]</scope>
    <source>
        <strain evidence="15 16">T2</strain>
    </source>
</reference>
<protein>
    <recommendedName>
        <fullName evidence="17">TonB-dependent receptor</fullName>
    </recommendedName>
</protein>
<keyword evidence="2 11" id="KW-0813">Transport</keyword>
<evidence type="ECO:0000259" key="13">
    <source>
        <dbReference type="Pfam" id="PF00593"/>
    </source>
</evidence>
<evidence type="ECO:0000256" key="9">
    <source>
        <dbReference type="ARBA" id="ARBA00023136"/>
    </source>
</evidence>
<keyword evidence="4" id="KW-0410">Iron transport</keyword>
<dbReference type="PROSITE" id="PS52016">
    <property type="entry name" value="TONB_DEPENDENT_REC_3"/>
    <property type="match status" value="1"/>
</dbReference>
<evidence type="ECO:0008006" key="17">
    <source>
        <dbReference type="Google" id="ProtNLM"/>
    </source>
</evidence>
<evidence type="ECO:0000313" key="16">
    <source>
        <dbReference type="Proteomes" id="UP000258016"/>
    </source>
</evidence>
<dbReference type="Proteomes" id="UP000258016">
    <property type="component" value="Chromosome"/>
</dbReference>
<keyword evidence="5 11" id="KW-0812">Transmembrane</keyword>
<organism evidence="15 16">
    <name type="scientific">Blastomonas fulva</name>
    <dbReference type="NCBI Taxonomy" id="1550728"/>
    <lineage>
        <taxon>Bacteria</taxon>
        <taxon>Pseudomonadati</taxon>
        <taxon>Pseudomonadota</taxon>
        <taxon>Alphaproteobacteria</taxon>
        <taxon>Sphingomonadales</taxon>
        <taxon>Sphingomonadaceae</taxon>
        <taxon>Blastomonas</taxon>
    </lineage>
</organism>
<evidence type="ECO:0000256" key="6">
    <source>
        <dbReference type="ARBA" id="ARBA00023004"/>
    </source>
</evidence>
<gene>
    <name evidence="15" type="ORF">B5J99_03445</name>
</gene>
<keyword evidence="8 12" id="KW-0798">TonB box</keyword>
<keyword evidence="9 11" id="KW-0472">Membrane</keyword>
<keyword evidence="3 11" id="KW-1134">Transmembrane beta strand</keyword>
<comment type="subcellular location">
    <subcellularLocation>
        <location evidence="1 11">Cell outer membrane</location>
        <topology evidence="1 11">Multi-pass membrane protein</topology>
    </subcellularLocation>
</comment>
<evidence type="ECO:0000313" key="15">
    <source>
        <dbReference type="EMBL" id="ASR50637.1"/>
    </source>
</evidence>
<evidence type="ECO:0000256" key="5">
    <source>
        <dbReference type="ARBA" id="ARBA00022692"/>
    </source>
</evidence>
<evidence type="ECO:0000256" key="10">
    <source>
        <dbReference type="ARBA" id="ARBA00023237"/>
    </source>
</evidence>
<proteinExistence type="inferred from homology"/>
<dbReference type="Gene3D" id="2.40.170.20">
    <property type="entry name" value="TonB-dependent receptor, beta-barrel domain"/>
    <property type="match status" value="1"/>
</dbReference>
<accession>A0ABN5B1C7</accession>
<evidence type="ECO:0000256" key="12">
    <source>
        <dbReference type="RuleBase" id="RU003357"/>
    </source>
</evidence>
<feature type="domain" description="TonB-dependent receptor-like beta-barrel" evidence="13">
    <location>
        <begin position="244"/>
        <end position="683"/>
    </location>
</feature>
<evidence type="ECO:0000256" key="11">
    <source>
        <dbReference type="PROSITE-ProRule" id="PRU01360"/>
    </source>
</evidence>
<dbReference type="InterPro" id="IPR000531">
    <property type="entry name" value="Beta-barrel_TonB"/>
</dbReference>
<keyword evidence="7" id="KW-0406">Ion transport</keyword>
<dbReference type="InterPro" id="IPR012910">
    <property type="entry name" value="Plug_dom"/>
</dbReference>
<dbReference type="PANTHER" id="PTHR32552">
    <property type="entry name" value="FERRICHROME IRON RECEPTOR-RELATED"/>
    <property type="match status" value="1"/>
</dbReference>
<evidence type="ECO:0000256" key="3">
    <source>
        <dbReference type="ARBA" id="ARBA00022452"/>
    </source>
</evidence>
<dbReference type="SUPFAM" id="SSF56935">
    <property type="entry name" value="Porins"/>
    <property type="match status" value="1"/>
</dbReference>
<keyword evidence="10 11" id="KW-0998">Cell outer membrane</keyword>
<dbReference type="PANTHER" id="PTHR32552:SF81">
    <property type="entry name" value="TONB-DEPENDENT OUTER MEMBRANE RECEPTOR"/>
    <property type="match status" value="1"/>
</dbReference>
<dbReference type="Pfam" id="PF07715">
    <property type="entry name" value="Plug"/>
    <property type="match status" value="1"/>
</dbReference>
<evidence type="ECO:0000256" key="1">
    <source>
        <dbReference type="ARBA" id="ARBA00004571"/>
    </source>
</evidence>
<dbReference type="EMBL" id="CP020083">
    <property type="protein sequence ID" value="ASR50637.1"/>
    <property type="molecule type" value="Genomic_DNA"/>
</dbReference>
<sequence>MSSAAAVFMAVSPGVVAAQDDIASDESTESRATTGEIIVTARKREERLVDVPGPITALSPSQITDARLQEPRDLLLQVPGAFLVENNAGTARDISIRGVGTPTLFAEPGVAMYVDEIYSSGFISFPTQFYDLERVEVLRGPQGALYGRNAVGGAVNVISKRPTGEFAGLVRGTLARYDRREIEAMANLPVSDSFGVRFSGLYIDQDKGEYLNTVTNEFIDRQDSISGRVVARFAPAGGFSATLTYEHTDADTPGTALFFRDAGETRRTIRRDTQPRNSYNVDRLAAELAYESETAGTFTLIAGGRDYKLRGVEDTDLSANIIPNLATGDLGQQVTTRFNRVESRNVELRWLSPQWGAVSVLAGITYLDESATGDIATDLVSIRTFLGGGTVPFVLGIANDQSLESWAGFIEADIALADDISLIASARYTDDTKRVNFAFNPTPALAGFGLVPQTANLTRGFNRFTPGVTLSWTPGDANIYAKIQTGFRAGGFNFNVANAANLEYGQETSVNYEIGAKTTLLDGKALIGVSAYLLTQDDVLVPFFDFTAAPGLQGFLDNAGKAKTWGIELEGSVTPIEGVTLGGSLGWMNPEFTSGTFIRGLGTVTPLDGLQLPATREWSFSLNAEVRRPLTDSIDVIANAAYSNRSGGFQDVANAFRIGQIDLLNLSAGLDFGVFDVLAFVQNAGNNRFDIAFGGNRNGTSGVTQAPGATYGVSARVNF</sequence>